<dbReference type="AlphaFoldDB" id="A0A1H1RGI6"/>
<dbReference type="Pfam" id="PF00413">
    <property type="entry name" value="Peptidase_M10"/>
    <property type="match status" value="1"/>
</dbReference>
<dbReference type="SUPFAM" id="SSF55486">
    <property type="entry name" value="Metalloproteases ('zincins'), catalytic domain"/>
    <property type="match status" value="1"/>
</dbReference>
<gene>
    <name evidence="7" type="ORF">SAMN04488570_1681</name>
</gene>
<reference evidence="8" key="1">
    <citation type="submission" date="2016-10" db="EMBL/GenBank/DDBJ databases">
        <authorList>
            <person name="Varghese N."/>
            <person name="Submissions S."/>
        </authorList>
    </citation>
    <scope>NUCLEOTIDE SEQUENCE [LARGE SCALE GENOMIC DNA]</scope>
    <source>
        <strain evidence="8">DSM 22127</strain>
    </source>
</reference>
<evidence type="ECO:0000313" key="8">
    <source>
        <dbReference type="Proteomes" id="UP000198859"/>
    </source>
</evidence>
<keyword evidence="4" id="KW-0862">Zinc</keyword>
<dbReference type="GO" id="GO:0008270">
    <property type="term" value="F:zinc ion binding"/>
    <property type="evidence" value="ECO:0007669"/>
    <property type="project" value="InterPro"/>
</dbReference>
<feature type="region of interest" description="Disordered" evidence="5">
    <location>
        <begin position="229"/>
        <end position="250"/>
    </location>
</feature>
<organism evidence="7 8">
    <name type="scientific">Nocardioides scoriae</name>
    <dbReference type="NCBI Taxonomy" id="642780"/>
    <lineage>
        <taxon>Bacteria</taxon>
        <taxon>Bacillati</taxon>
        <taxon>Actinomycetota</taxon>
        <taxon>Actinomycetes</taxon>
        <taxon>Propionibacteriales</taxon>
        <taxon>Nocardioidaceae</taxon>
        <taxon>Nocardioides</taxon>
    </lineage>
</organism>
<evidence type="ECO:0000256" key="5">
    <source>
        <dbReference type="SAM" id="MobiDB-lite"/>
    </source>
</evidence>
<protein>
    <submittedName>
        <fullName evidence="7">Matrixin</fullName>
    </submittedName>
</protein>
<dbReference type="STRING" id="642780.SAMN04488570_1681"/>
<dbReference type="GO" id="GO:0004222">
    <property type="term" value="F:metalloendopeptidase activity"/>
    <property type="evidence" value="ECO:0007669"/>
    <property type="project" value="InterPro"/>
</dbReference>
<feature type="domain" description="Peptidase M10 metallopeptidase" evidence="6">
    <location>
        <begin position="172"/>
        <end position="240"/>
    </location>
</feature>
<proteinExistence type="predicted"/>
<name>A0A1H1RGI6_9ACTN</name>
<dbReference type="InterPro" id="IPR001818">
    <property type="entry name" value="Pept_M10_metallopeptidase"/>
</dbReference>
<feature type="compositionally biased region" description="Basic and acidic residues" evidence="5">
    <location>
        <begin position="229"/>
        <end position="240"/>
    </location>
</feature>
<evidence type="ECO:0000259" key="6">
    <source>
        <dbReference type="Pfam" id="PF00413"/>
    </source>
</evidence>
<evidence type="ECO:0000256" key="3">
    <source>
        <dbReference type="ARBA" id="ARBA00022801"/>
    </source>
</evidence>
<keyword evidence="3" id="KW-0378">Hydrolase</keyword>
<keyword evidence="1" id="KW-0645">Protease</keyword>
<accession>A0A1H1RGI6</accession>
<feature type="compositionally biased region" description="Low complexity" evidence="5">
    <location>
        <begin position="241"/>
        <end position="250"/>
    </location>
</feature>
<dbReference type="Gene3D" id="3.40.390.10">
    <property type="entry name" value="Collagenase (Catalytic Domain)"/>
    <property type="match status" value="1"/>
</dbReference>
<sequence length="250" mass="26487">MRNLAVTVLSLLLLGGLVVVFPGLVPSALRPALTPALGGRLDPAPEAPRSGGTFAFSATQPGRPRVPVTYSPCDPVRIELNLDGAPDPVADRASVERAVARIAGATGLRLEVVGESTDRPRWTEGRVRLDPGVLRDPDPVLVSFADSDEVPQLQGRVAGLAGSVLVEQDGFRRYVTGQVTLDRDSFAELRDQPGGDEIADAIALHELGHLVGLDHVDDPRELMYATTTDQRDLGPGDRRGLAALGRGRCG</sequence>
<evidence type="ECO:0000256" key="4">
    <source>
        <dbReference type="ARBA" id="ARBA00022833"/>
    </source>
</evidence>
<dbReference type="InterPro" id="IPR024079">
    <property type="entry name" value="MetalloPept_cat_dom_sf"/>
</dbReference>
<dbReference type="GO" id="GO:0031012">
    <property type="term" value="C:extracellular matrix"/>
    <property type="evidence" value="ECO:0007669"/>
    <property type="project" value="InterPro"/>
</dbReference>
<evidence type="ECO:0000313" key="7">
    <source>
        <dbReference type="EMBL" id="SDS34805.1"/>
    </source>
</evidence>
<keyword evidence="8" id="KW-1185">Reference proteome</keyword>
<evidence type="ECO:0000256" key="1">
    <source>
        <dbReference type="ARBA" id="ARBA00022670"/>
    </source>
</evidence>
<dbReference type="RefSeq" id="WP_157682792.1">
    <property type="nucleotide sequence ID" value="NZ_LT629757.1"/>
</dbReference>
<dbReference type="Proteomes" id="UP000198859">
    <property type="component" value="Chromosome I"/>
</dbReference>
<keyword evidence="2" id="KW-0479">Metal-binding</keyword>
<feature type="region of interest" description="Disordered" evidence="5">
    <location>
        <begin position="40"/>
        <end position="61"/>
    </location>
</feature>
<dbReference type="GO" id="GO:0006508">
    <property type="term" value="P:proteolysis"/>
    <property type="evidence" value="ECO:0007669"/>
    <property type="project" value="UniProtKB-KW"/>
</dbReference>
<dbReference type="OrthoDB" id="4297752at2"/>
<evidence type="ECO:0000256" key="2">
    <source>
        <dbReference type="ARBA" id="ARBA00022723"/>
    </source>
</evidence>
<dbReference type="EMBL" id="LT629757">
    <property type="protein sequence ID" value="SDS34805.1"/>
    <property type="molecule type" value="Genomic_DNA"/>
</dbReference>